<feature type="transmembrane region" description="Helical" evidence="6">
    <location>
        <begin position="62"/>
        <end position="82"/>
    </location>
</feature>
<feature type="transmembrane region" description="Helical" evidence="6">
    <location>
        <begin position="504"/>
        <end position="522"/>
    </location>
</feature>
<evidence type="ECO:0000256" key="4">
    <source>
        <dbReference type="ARBA" id="ARBA00022989"/>
    </source>
</evidence>
<evidence type="ECO:0000256" key="5">
    <source>
        <dbReference type="ARBA" id="ARBA00023136"/>
    </source>
</evidence>
<feature type="transmembrane region" description="Helical" evidence="6">
    <location>
        <begin position="349"/>
        <end position="369"/>
    </location>
</feature>
<feature type="transmembrane region" description="Helical" evidence="6">
    <location>
        <begin position="283"/>
        <end position="307"/>
    </location>
</feature>
<proteinExistence type="predicted"/>
<keyword evidence="2" id="KW-0813">Transport</keyword>
<feature type="transmembrane region" description="Helical" evidence="6">
    <location>
        <begin position="113"/>
        <end position="135"/>
    </location>
</feature>
<comment type="subcellular location">
    <subcellularLocation>
        <location evidence="1">Membrane</location>
        <topology evidence="1">Multi-pass membrane protein</topology>
    </subcellularLocation>
</comment>
<feature type="transmembrane region" description="Helical" evidence="6">
    <location>
        <begin position="147"/>
        <end position="167"/>
    </location>
</feature>
<dbReference type="EMBL" id="FNRA01000001">
    <property type="protein sequence ID" value="SDZ81061.1"/>
    <property type="molecule type" value="Genomic_DNA"/>
</dbReference>
<evidence type="ECO:0000256" key="3">
    <source>
        <dbReference type="ARBA" id="ARBA00022692"/>
    </source>
</evidence>
<keyword evidence="8" id="KW-1185">Reference proteome</keyword>
<evidence type="ECO:0000256" key="1">
    <source>
        <dbReference type="ARBA" id="ARBA00004141"/>
    </source>
</evidence>
<evidence type="ECO:0000256" key="6">
    <source>
        <dbReference type="SAM" id="Phobius"/>
    </source>
</evidence>
<dbReference type="GO" id="GO:0022857">
    <property type="term" value="F:transmembrane transporter activity"/>
    <property type="evidence" value="ECO:0007669"/>
    <property type="project" value="InterPro"/>
</dbReference>
<accession>A0A1H3W2E8</accession>
<name>A0A1H3W2E8_9SPHI</name>
<feature type="transmembrane region" description="Helical" evidence="6">
    <location>
        <begin position="211"/>
        <end position="234"/>
    </location>
</feature>
<evidence type="ECO:0000256" key="2">
    <source>
        <dbReference type="ARBA" id="ARBA00022448"/>
    </source>
</evidence>
<feature type="transmembrane region" description="Helical" evidence="6">
    <location>
        <begin position="407"/>
        <end position="429"/>
    </location>
</feature>
<keyword evidence="4 6" id="KW-1133">Transmembrane helix</keyword>
<dbReference type="Gene3D" id="1.20.1250.20">
    <property type="entry name" value="MFS general substrate transporter like domains"/>
    <property type="match status" value="1"/>
</dbReference>
<feature type="transmembrane region" description="Helical" evidence="6">
    <location>
        <begin position="246"/>
        <end position="263"/>
    </location>
</feature>
<feature type="transmembrane region" description="Helical" evidence="6">
    <location>
        <begin position="179"/>
        <end position="199"/>
    </location>
</feature>
<keyword evidence="3 6" id="KW-0812">Transmembrane</keyword>
<feature type="transmembrane region" description="Helical" evidence="6">
    <location>
        <begin position="89"/>
        <end position="107"/>
    </location>
</feature>
<protein>
    <submittedName>
        <fullName evidence="7">MFS transporter, DHA2 family, multidrug resistance protein</fullName>
    </submittedName>
</protein>
<dbReference type="PANTHER" id="PTHR42718">
    <property type="entry name" value="MAJOR FACILITATOR SUPERFAMILY MULTIDRUG TRANSPORTER MFSC"/>
    <property type="match status" value="1"/>
</dbReference>
<sequence length="536" mass="60863">MKLIYQKMETHKIPLFKPWVSEWMARSVIFSILMTCLYSFAFYSNPATVIRFYGIQPGDVEYGAVVIYGSTVAFLALDFRIVKYFAPRRYLLTAIAINSICSLVCLYSGDWSVFIVCQFVQGITCALMSGIVLNLVFPRLHSTRARVIGYTILYAGIQISAPFYSIYSSMVLHYFDFNWLFYGSTILLLALTVIVLLTMNDSARFHKKIPLYQVDWIGYLLYVVFILTMGYILVYGRQLGWFSNNRILFLLLFVVLILSLFVIRQLTLKRPLINLVIFKEKNFIIGLVLLFTFYIFKGSTGLAYGYLEVILQTDPLQTVPIWITVICGTVISMFATSRFVLMGYNLMRIILLGFGIMALYYLSMLHFVSVKGETADLILPLFIYSVATGVLFVPIVAFTISAAPPKIAFNASLIGIFARFTGFTASLAFNNELQAFIRYAVRKKVNESVDEINVKLSGTLKGINQIYLHGGKDIYITKDTSGGYLNKLIKAQIFARATHDYYDWMFISVVCVMGGILIFPQIKNVILKLKRGSIPY</sequence>
<gene>
    <name evidence="7" type="ORF">SAMN05443550_10162</name>
</gene>
<keyword evidence="5 6" id="KW-0472">Membrane</keyword>
<feature type="transmembrane region" description="Helical" evidence="6">
    <location>
        <begin position="381"/>
        <end position="400"/>
    </location>
</feature>
<evidence type="ECO:0000313" key="8">
    <source>
        <dbReference type="Proteomes" id="UP000198850"/>
    </source>
</evidence>
<organism evidence="7 8">
    <name type="scientific">Pedobacter hartonius</name>
    <dbReference type="NCBI Taxonomy" id="425514"/>
    <lineage>
        <taxon>Bacteria</taxon>
        <taxon>Pseudomonadati</taxon>
        <taxon>Bacteroidota</taxon>
        <taxon>Sphingobacteriia</taxon>
        <taxon>Sphingobacteriales</taxon>
        <taxon>Sphingobacteriaceae</taxon>
        <taxon>Pedobacter</taxon>
    </lineage>
</organism>
<dbReference type="InterPro" id="IPR011701">
    <property type="entry name" value="MFS"/>
</dbReference>
<dbReference type="STRING" id="425514.SAMN05443550_10162"/>
<reference evidence="7 8" key="1">
    <citation type="submission" date="2016-10" db="EMBL/GenBank/DDBJ databases">
        <authorList>
            <person name="de Groot N.N."/>
        </authorList>
    </citation>
    <scope>NUCLEOTIDE SEQUENCE [LARGE SCALE GENOMIC DNA]</scope>
    <source>
        <strain evidence="7 8">DSM 19033</strain>
    </source>
</reference>
<dbReference type="AlphaFoldDB" id="A0A1H3W2E8"/>
<feature type="transmembrane region" description="Helical" evidence="6">
    <location>
        <begin position="319"/>
        <end position="337"/>
    </location>
</feature>
<dbReference type="SUPFAM" id="SSF103473">
    <property type="entry name" value="MFS general substrate transporter"/>
    <property type="match status" value="1"/>
</dbReference>
<evidence type="ECO:0000313" key="7">
    <source>
        <dbReference type="EMBL" id="SDZ81061.1"/>
    </source>
</evidence>
<dbReference type="Proteomes" id="UP000198850">
    <property type="component" value="Unassembled WGS sequence"/>
</dbReference>
<dbReference type="GO" id="GO:0016020">
    <property type="term" value="C:membrane"/>
    <property type="evidence" value="ECO:0007669"/>
    <property type="project" value="UniProtKB-SubCell"/>
</dbReference>
<dbReference type="InterPro" id="IPR036259">
    <property type="entry name" value="MFS_trans_sf"/>
</dbReference>
<dbReference type="Pfam" id="PF07690">
    <property type="entry name" value="MFS_1"/>
    <property type="match status" value="1"/>
</dbReference>
<dbReference type="PANTHER" id="PTHR42718:SF9">
    <property type="entry name" value="MAJOR FACILITATOR SUPERFAMILY MULTIDRUG TRANSPORTER MFSC"/>
    <property type="match status" value="1"/>
</dbReference>
<feature type="transmembrane region" description="Helical" evidence="6">
    <location>
        <begin position="23"/>
        <end position="42"/>
    </location>
</feature>